<evidence type="ECO:0000256" key="4">
    <source>
        <dbReference type="ARBA" id="ARBA00012045"/>
    </source>
</evidence>
<dbReference type="GO" id="GO:0032357">
    <property type="term" value="F:oxidized purine DNA binding"/>
    <property type="evidence" value="ECO:0007669"/>
    <property type="project" value="TreeGrafter"/>
</dbReference>
<dbReference type="Pfam" id="PF14815">
    <property type="entry name" value="NUDIX_4"/>
    <property type="match status" value="1"/>
</dbReference>
<dbReference type="AlphaFoldDB" id="G4NM81"/>
<dbReference type="Pfam" id="PF00633">
    <property type="entry name" value="HHH"/>
    <property type="match status" value="1"/>
</dbReference>
<dbReference type="GO" id="GO:0051539">
    <property type="term" value="F:4 iron, 4 sulfur cluster binding"/>
    <property type="evidence" value="ECO:0007669"/>
    <property type="project" value="UniProtKB-UniRule"/>
</dbReference>
<dbReference type="SUPFAM" id="SSF55811">
    <property type="entry name" value="Nudix"/>
    <property type="match status" value="1"/>
</dbReference>
<dbReference type="GO" id="GO:0000701">
    <property type="term" value="F:purine-specific mismatch base pair DNA N-glycosylase activity"/>
    <property type="evidence" value="ECO:0007669"/>
    <property type="project" value="UniProtKB-EC"/>
</dbReference>
<dbReference type="GO" id="GO:0006298">
    <property type="term" value="P:mismatch repair"/>
    <property type="evidence" value="ECO:0007669"/>
    <property type="project" value="TreeGrafter"/>
</dbReference>
<dbReference type="Gene3D" id="1.10.340.30">
    <property type="entry name" value="Hypothetical protein, domain 2"/>
    <property type="match status" value="1"/>
</dbReference>
<keyword evidence="13 14" id="KW-0326">Glycosidase</keyword>
<dbReference type="InterPro" id="IPR029119">
    <property type="entry name" value="MutY_C"/>
</dbReference>
<dbReference type="FunFam" id="1.10.340.30:FF:000002">
    <property type="entry name" value="Adenine DNA glycosylase"/>
    <property type="match status" value="1"/>
</dbReference>
<keyword evidence="6" id="KW-0004">4Fe-4S</keyword>
<dbReference type="InterPro" id="IPR015797">
    <property type="entry name" value="NUDIX_hydrolase-like_dom_sf"/>
</dbReference>
<evidence type="ECO:0000313" key="17">
    <source>
        <dbReference type="Proteomes" id="UP000009287"/>
    </source>
</evidence>
<evidence type="ECO:0000256" key="8">
    <source>
        <dbReference type="ARBA" id="ARBA00022763"/>
    </source>
</evidence>
<name>G4NM81_CHLT4</name>
<keyword evidence="7" id="KW-0479">Metal-binding</keyword>
<comment type="cofactor">
    <cofactor evidence="14">
        <name>[4Fe-4S] cluster</name>
        <dbReference type="ChEBI" id="CHEBI:49883"/>
    </cofactor>
    <text evidence="14">Binds 1 [4Fe-4S] cluster.</text>
</comment>
<keyword evidence="9" id="KW-0378">Hydrolase</keyword>
<dbReference type="PANTHER" id="PTHR42944">
    <property type="entry name" value="ADENINE DNA GLYCOSYLASE"/>
    <property type="match status" value="1"/>
</dbReference>
<evidence type="ECO:0000259" key="15">
    <source>
        <dbReference type="SMART" id="SM00478"/>
    </source>
</evidence>
<evidence type="ECO:0000256" key="13">
    <source>
        <dbReference type="ARBA" id="ARBA00023295"/>
    </source>
</evidence>
<evidence type="ECO:0000256" key="14">
    <source>
        <dbReference type="RuleBase" id="RU365096"/>
    </source>
</evidence>
<gene>
    <name evidence="16" type="ordered locus">CTO_0114</name>
</gene>
<evidence type="ECO:0000256" key="1">
    <source>
        <dbReference type="ARBA" id="ARBA00000843"/>
    </source>
</evidence>
<dbReference type="NCBIfam" id="TIGR01084">
    <property type="entry name" value="mutY"/>
    <property type="match status" value="1"/>
</dbReference>
<dbReference type="InterPro" id="IPR005760">
    <property type="entry name" value="A/G_AdeGlyc_MutY"/>
</dbReference>
<dbReference type="GO" id="GO:0046872">
    <property type="term" value="F:metal ion binding"/>
    <property type="evidence" value="ECO:0007669"/>
    <property type="project" value="UniProtKB-UniRule"/>
</dbReference>
<comment type="function">
    <text evidence="2">Adenine glycosylase active on G-A mispairs. MutY also corrects error-prone DNA synthesis past GO lesions which are due to the oxidatively damaged form of guanine: 7,8-dihydro-8-oxoguanine (8-oxo-dGTP).</text>
</comment>
<dbReference type="Proteomes" id="UP000009287">
    <property type="component" value="Chromosome"/>
</dbReference>
<organism evidence="16 17">
    <name type="scientific">Chlamydia trachomatis serovar A (strain A2497)</name>
    <dbReference type="NCBI Taxonomy" id="580047"/>
    <lineage>
        <taxon>Bacteria</taxon>
        <taxon>Pseudomonadati</taxon>
        <taxon>Chlamydiota</taxon>
        <taxon>Chlamydiia</taxon>
        <taxon>Chlamydiales</taxon>
        <taxon>Chlamydiaceae</taxon>
        <taxon>Chlamydia/Chlamydophila group</taxon>
        <taxon>Chlamydia</taxon>
    </lineage>
</organism>
<keyword evidence="11" id="KW-0411">Iron-sulfur</keyword>
<dbReference type="PANTHER" id="PTHR42944:SF1">
    <property type="entry name" value="ADENINE DNA GLYCOSYLASE"/>
    <property type="match status" value="1"/>
</dbReference>
<comment type="similarity">
    <text evidence="3 14">Belongs to the Nth/MutY family.</text>
</comment>
<sequence>MCWYDFTRISMIRTAFFQDKEYFPLEALRSWFLESKRSFPWRDSPTPYRVWVSEVMLQQTRAEVVVPYFLKWMERFPTLQDLAQARESDVVQLWEGLGYYSRARNLLAGARVITEIFGGEIPNDLALLSSIKGIGSYTANAILAFAFKQKNPAVDGNVLRVMSRLFAIEESIDRMNTRREITGLCESLLPDQDPQVIAESFIELGARICKKQPLCEQCPLRSFCTAYRQGTMEQYPVRNTRAAISRLFRAVVIVLYKDQVLMTKREEKEIMAGLYEFPYYQLPKEDCCDIEKITHLVQKDYGETLYFVSSLPSQKQAFTRYRVTLFPHVFYTKYSLPNSYTLAELSSLPSSSGHRRIKETFLVEYHKSLEKDGKLFWR</sequence>
<evidence type="ECO:0000256" key="7">
    <source>
        <dbReference type="ARBA" id="ARBA00022723"/>
    </source>
</evidence>
<dbReference type="KEGG" id="cra:CTO_0114"/>
<evidence type="ECO:0000256" key="2">
    <source>
        <dbReference type="ARBA" id="ARBA00002933"/>
    </source>
</evidence>
<keyword evidence="10 14" id="KW-0408">Iron</keyword>
<dbReference type="PATRIC" id="fig|580047.4.peg.119"/>
<dbReference type="InterPro" id="IPR000445">
    <property type="entry name" value="HhH_motif"/>
</dbReference>
<dbReference type="SUPFAM" id="SSF48150">
    <property type="entry name" value="DNA-glycosylase"/>
    <property type="match status" value="1"/>
</dbReference>
<dbReference type="SMART" id="SM00525">
    <property type="entry name" value="FES"/>
    <property type="match status" value="1"/>
</dbReference>
<dbReference type="InterPro" id="IPR003651">
    <property type="entry name" value="Endonuclease3_FeS-loop_motif"/>
</dbReference>
<dbReference type="GO" id="GO:0034039">
    <property type="term" value="F:8-oxo-7,8-dihydroguanine DNA N-glycosylase activity"/>
    <property type="evidence" value="ECO:0007669"/>
    <property type="project" value="TreeGrafter"/>
</dbReference>
<dbReference type="CDD" id="cd03431">
    <property type="entry name" value="NUDIX_DNA_Glycosylase_C-MutY"/>
    <property type="match status" value="1"/>
</dbReference>
<proteinExistence type="inferred from homology"/>
<evidence type="ECO:0000256" key="3">
    <source>
        <dbReference type="ARBA" id="ARBA00008343"/>
    </source>
</evidence>
<dbReference type="Gene3D" id="1.10.1670.10">
    <property type="entry name" value="Helix-hairpin-Helix base-excision DNA repair enzymes (C-terminal)"/>
    <property type="match status" value="1"/>
</dbReference>
<evidence type="ECO:0000313" key="16">
    <source>
        <dbReference type="EMBL" id="AEP34921.1"/>
    </source>
</evidence>
<dbReference type="Pfam" id="PF00730">
    <property type="entry name" value="HhH-GPD"/>
    <property type="match status" value="1"/>
</dbReference>
<evidence type="ECO:0000256" key="11">
    <source>
        <dbReference type="ARBA" id="ARBA00023014"/>
    </source>
</evidence>
<keyword evidence="8 14" id="KW-0227">DNA damage</keyword>
<evidence type="ECO:0000256" key="12">
    <source>
        <dbReference type="ARBA" id="ARBA00023204"/>
    </source>
</evidence>
<evidence type="ECO:0000256" key="6">
    <source>
        <dbReference type="ARBA" id="ARBA00022485"/>
    </source>
</evidence>
<dbReference type="SMART" id="SM00478">
    <property type="entry name" value="ENDO3c"/>
    <property type="match status" value="1"/>
</dbReference>
<dbReference type="Gene3D" id="3.90.79.10">
    <property type="entry name" value="Nucleoside Triphosphate Pyrophosphohydrolase"/>
    <property type="match status" value="1"/>
</dbReference>
<dbReference type="InterPro" id="IPR023170">
    <property type="entry name" value="HhH_base_excis_C"/>
</dbReference>
<comment type="catalytic activity">
    <reaction evidence="1 14">
        <text>Hydrolyzes free adenine bases from 7,8-dihydro-8-oxoguanine:adenine mismatched double-stranded DNA, leaving an apurinic site.</text>
        <dbReference type="EC" id="3.2.2.31"/>
    </reaction>
</comment>
<evidence type="ECO:0000256" key="9">
    <source>
        <dbReference type="ARBA" id="ARBA00022801"/>
    </source>
</evidence>
<reference evidence="16 17" key="1">
    <citation type="journal article" date="2011" name="J. Exp. Med.">
        <title>A live-attenuated chlamydial vaccine protects against trachoma in nonhuman primates.</title>
        <authorList>
            <person name="Kari L."/>
            <person name="Whitmire W.M."/>
            <person name="Olivares-Zavaleta N."/>
            <person name="Goheen M.M."/>
            <person name="Taylor L.D."/>
            <person name="Carlson J.H."/>
            <person name="Sturdevant G.L."/>
            <person name="Lu C."/>
            <person name="Bakios L.E."/>
            <person name="Randall L.B."/>
            <person name="Parnell M.J."/>
            <person name="Zhong G."/>
            <person name="Caldwell H.D."/>
        </authorList>
    </citation>
    <scope>NUCLEOTIDE SEQUENCE [LARGE SCALE GENOMIC DNA]</scope>
    <source>
        <strain evidence="16 17">A2497</strain>
    </source>
</reference>
<dbReference type="InterPro" id="IPR044298">
    <property type="entry name" value="MIG/MutY"/>
</dbReference>
<dbReference type="InterPro" id="IPR003265">
    <property type="entry name" value="HhH-GPD_domain"/>
</dbReference>
<dbReference type="CDD" id="cd00056">
    <property type="entry name" value="ENDO3c"/>
    <property type="match status" value="1"/>
</dbReference>
<dbReference type="EMBL" id="CP002401">
    <property type="protein sequence ID" value="AEP34921.1"/>
    <property type="molecule type" value="Genomic_DNA"/>
</dbReference>
<evidence type="ECO:0000256" key="10">
    <source>
        <dbReference type="ARBA" id="ARBA00023004"/>
    </source>
</evidence>
<evidence type="ECO:0000256" key="5">
    <source>
        <dbReference type="ARBA" id="ARBA00022023"/>
    </source>
</evidence>
<dbReference type="EC" id="3.2.2.31" evidence="4 14"/>
<dbReference type="GO" id="GO:0035485">
    <property type="term" value="F:adenine/guanine mispair binding"/>
    <property type="evidence" value="ECO:0007669"/>
    <property type="project" value="TreeGrafter"/>
</dbReference>
<feature type="domain" description="HhH-GPD" evidence="15">
    <location>
        <begin position="56"/>
        <end position="207"/>
    </location>
</feature>
<dbReference type="InterPro" id="IPR011257">
    <property type="entry name" value="DNA_glycosylase"/>
</dbReference>
<protein>
    <recommendedName>
        <fullName evidence="5 14">Adenine DNA glycosylase</fullName>
        <ecNumber evidence="4 14">3.2.2.31</ecNumber>
    </recommendedName>
</protein>
<dbReference type="GO" id="GO:0006284">
    <property type="term" value="P:base-excision repair"/>
    <property type="evidence" value="ECO:0007669"/>
    <property type="project" value="UniProtKB-UniRule"/>
</dbReference>
<keyword evidence="12" id="KW-0234">DNA repair</keyword>
<accession>G4NM81</accession>